<protein>
    <recommendedName>
        <fullName evidence="4">Transposase</fullName>
    </recommendedName>
</protein>
<dbReference type="Proteomes" id="UP000638263">
    <property type="component" value="Unassembled WGS sequence"/>
</dbReference>
<evidence type="ECO:0000256" key="1">
    <source>
        <dbReference type="SAM" id="MobiDB-lite"/>
    </source>
</evidence>
<reference evidence="2" key="2">
    <citation type="submission" date="2020-09" db="EMBL/GenBank/DDBJ databases">
        <authorList>
            <person name="Sun Q."/>
            <person name="Zhou Y."/>
        </authorList>
    </citation>
    <scope>NUCLEOTIDE SEQUENCE</scope>
    <source>
        <strain evidence="2">CGMCC 4.3508</strain>
    </source>
</reference>
<proteinExistence type="predicted"/>
<dbReference type="Pfam" id="PF19776">
    <property type="entry name" value="DUF6262"/>
    <property type="match status" value="1"/>
</dbReference>
<sequence>MVLRGRITFGSVANHAGVSRSWLYNQPDLTEKIRRLRTQNRTMRPGTVTPERRASEESWHRRLELAHTRIKELNEEIRSLRTQLALAHGQRRADNTATLGERRNRQH</sequence>
<keyword evidence="3" id="KW-1185">Reference proteome</keyword>
<comment type="caution">
    <text evidence="2">The sequence shown here is derived from an EMBL/GenBank/DDBJ whole genome shotgun (WGS) entry which is preliminary data.</text>
</comment>
<reference evidence="2" key="1">
    <citation type="journal article" date="2014" name="Int. J. Syst. Evol. Microbiol.">
        <title>Complete genome sequence of Corynebacterium casei LMG S-19264T (=DSM 44701T), isolated from a smear-ripened cheese.</title>
        <authorList>
            <consortium name="US DOE Joint Genome Institute (JGI-PGF)"/>
            <person name="Walter F."/>
            <person name="Albersmeier A."/>
            <person name="Kalinowski J."/>
            <person name="Ruckert C."/>
        </authorList>
    </citation>
    <scope>NUCLEOTIDE SEQUENCE</scope>
    <source>
        <strain evidence="2">CGMCC 4.3508</strain>
    </source>
</reference>
<organism evidence="2 3">
    <name type="scientific">Nocardia jinanensis</name>
    <dbReference type="NCBI Taxonomy" id="382504"/>
    <lineage>
        <taxon>Bacteria</taxon>
        <taxon>Bacillati</taxon>
        <taxon>Actinomycetota</taxon>
        <taxon>Actinomycetes</taxon>
        <taxon>Mycobacteriales</taxon>
        <taxon>Nocardiaceae</taxon>
        <taxon>Nocardia</taxon>
    </lineage>
</organism>
<dbReference type="AlphaFoldDB" id="A0A917RR31"/>
<evidence type="ECO:0008006" key="4">
    <source>
        <dbReference type="Google" id="ProtNLM"/>
    </source>
</evidence>
<evidence type="ECO:0000313" key="2">
    <source>
        <dbReference type="EMBL" id="GGL19239.1"/>
    </source>
</evidence>
<dbReference type="InterPro" id="IPR046229">
    <property type="entry name" value="TnpC-like"/>
</dbReference>
<accession>A0A917RR31</accession>
<feature type="region of interest" description="Disordered" evidence="1">
    <location>
        <begin position="85"/>
        <end position="107"/>
    </location>
</feature>
<name>A0A917RR31_9NOCA</name>
<dbReference type="EMBL" id="BMMH01000007">
    <property type="protein sequence ID" value="GGL19239.1"/>
    <property type="molecule type" value="Genomic_DNA"/>
</dbReference>
<evidence type="ECO:0000313" key="3">
    <source>
        <dbReference type="Proteomes" id="UP000638263"/>
    </source>
</evidence>
<gene>
    <name evidence="2" type="ORF">GCM10011588_37280</name>
</gene>